<dbReference type="AlphaFoldDB" id="B9H1V8"/>
<proteinExistence type="predicted"/>
<keyword evidence="1" id="KW-0732">Signal</keyword>
<evidence type="ECO:0000259" key="4">
    <source>
        <dbReference type="Pfam" id="PF01453"/>
    </source>
</evidence>
<dbReference type="InParanoid" id="B9H1V8"/>
<name>B9H1V8_POPTR</name>
<dbReference type="Proteomes" id="UP000006729">
    <property type="component" value="Chromosome 4"/>
</dbReference>
<protein>
    <recommendedName>
        <fullName evidence="4">Bulb-type lectin domain-containing protein</fullName>
    </recommendedName>
</protein>
<keyword evidence="6" id="KW-1185">Reference proteome</keyword>
<dbReference type="EMBL" id="CM009293">
    <property type="protein sequence ID" value="PNT39264.1"/>
    <property type="molecule type" value="Genomic_DNA"/>
</dbReference>
<gene>
    <name evidence="5" type="ORF">POPTR_004G028500</name>
</gene>
<keyword evidence="3" id="KW-0325">Glycoprotein</keyword>
<accession>B9H1V8</accession>
<evidence type="ECO:0000256" key="3">
    <source>
        <dbReference type="ARBA" id="ARBA00023180"/>
    </source>
</evidence>
<evidence type="ECO:0000313" key="5">
    <source>
        <dbReference type="EMBL" id="PNT39264.1"/>
    </source>
</evidence>
<organism evidence="5 6">
    <name type="scientific">Populus trichocarpa</name>
    <name type="common">Western balsam poplar</name>
    <name type="synonym">Populus balsamifera subsp. trichocarpa</name>
    <dbReference type="NCBI Taxonomy" id="3694"/>
    <lineage>
        <taxon>Eukaryota</taxon>
        <taxon>Viridiplantae</taxon>
        <taxon>Streptophyta</taxon>
        <taxon>Embryophyta</taxon>
        <taxon>Tracheophyta</taxon>
        <taxon>Spermatophyta</taxon>
        <taxon>Magnoliopsida</taxon>
        <taxon>eudicotyledons</taxon>
        <taxon>Gunneridae</taxon>
        <taxon>Pentapetalae</taxon>
        <taxon>rosids</taxon>
        <taxon>fabids</taxon>
        <taxon>Malpighiales</taxon>
        <taxon>Salicaceae</taxon>
        <taxon>Saliceae</taxon>
        <taxon>Populus</taxon>
    </lineage>
</organism>
<keyword evidence="2" id="KW-1015">Disulfide bond</keyword>
<dbReference type="Pfam" id="PF01453">
    <property type="entry name" value="B_lectin"/>
    <property type="match status" value="1"/>
</dbReference>
<dbReference type="InterPro" id="IPR001480">
    <property type="entry name" value="Bulb-type_lectin_dom"/>
</dbReference>
<dbReference type="InterPro" id="IPR036426">
    <property type="entry name" value="Bulb-type_lectin_dom_sf"/>
</dbReference>
<reference evidence="5 6" key="1">
    <citation type="journal article" date="2006" name="Science">
        <title>The genome of black cottonwood, Populus trichocarpa (Torr. &amp; Gray).</title>
        <authorList>
            <person name="Tuskan G.A."/>
            <person name="Difazio S."/>
            <person name="Jansson S."/>
            <person name="Bohlmann J."/>
            <person name="Grigoriev I."/>
            <person name="Hellsten U."/>
            <person name="Putnam N."/>
            <person name="Ralph S."/>
            <person name="Rombauts S."/>
            <person name="Salamov A."/>
            <person name="Schein J."/>
            <person name="Sterck L."/>
            <person name="Aerts A."/>
            <person name="Bhalerao R.R."/>
            <person name="Bhalerao R.P."/>
            <person name="Blaudez D."/>
            <person name="Boerjan W."/>
            <person name="Brun A."/>
            <person name="Brunner A."/>
            <person name="Busov V."/>
            <person name="Campbell M."/>
            <person name="Carlson J."/>
            <person name="Chalot M."/>
            <person name="Chapman J."/>
            <person name="Chen G.L."/>
            <person name="Cooper D."/>
            <person name="Coutinho P.M."/>
            <person name="Couturier J."/>
            <person name="Covert S."/>
            <person name="Cronk Q."/>
            <person name="Cunningham R."/>
            <person name="Davis J."/>
            <person name="Degroeve S."/>
            <person name="Dejardin A."/>
            <person name="Depamphilis C."/>
            <person name="Detter J."/>
            <person name="Dirks B."/>
            <person name="Dubchak I."/>
            <person name="Duplessis S."/>
            <person name="Ehlting J."/>
            <person name="Ellis B."/>
            <person name="Gendler K."/>
            <person name="Goodstein D."/>
            <person name="Gribskov M."/>
            <person name="Grimwood J."/>
            <person name="Groover A."/>
            <person name="Gunter L."/>
            <person name="Hamberger B."/>
            <person name="Heinze B."/>
            <person name="Helariutta Y."/>
            <person name="Henrissat B."/>
            <person name="Holligan D."/>
            <person name="Holt R."/>
            <person name="Huang W."/>
            <person name="Islam-Faridi N."/>
            <person name="Jones S."/>
            <person name="Jones-Rhoades M."/>
            <person name="Jorgensen R."/>
            <person name="Joshi C."/>
            <person name="Kangasjarvi J."/>
            <person name="Karlsson J."/>
            <person name="Kelleher C."/>
            <person name="Kirkpatrick R."/>
            <person name="Kirst M."/>
            <person name="Kohler A."/>
            <person name="Kalluri U."/>
            <person name="Larimer F."/>
            <person name="Leebens-Mack J."/>
            <person name="Leple J.C."/>
            <person name="Locascio P."/>
            <person name="Lou Y."/>
            <person name="Lucas S."/>
            <person name="Martin F."/>
            <person name="Montanini B."/>
            <person name="Napoli C."/>
            <person name="Nelson D.R."/>
            <person name="Nelson C."/>
            <person name="Nieminen K."/>
            <person name="Nilsson O."/>
            <person name="Pereda V."/>
            <person name="Peter G."/>
            <person name="Philippe R."/>
            <person name="Pilate G."/>
            <person name="Poliakov A."/>
            <person name="Razumovskaya J."/>
            <person name="Richardson P."/>
            <person name="Rinaldi C."/>
            <person name="Ritland K."/>
            <person name="Rouze P."/>
            <person name="Ryaboy D."/>
            <person name="Schmutz J."/>
            <person name="Schrader J."/>
            <person name="Segerman B."/>
            <person name="Shin H."/>
            <person name="Siddiqui A."/>
            <person name="Sterky F."/>
            <person name="Terry A."/>
            <person name="Tsai C.J."/>
            <person name="Uberbacher E."/>
            <person name="Unneberg P."/>
            <person name="Vahala J."/>
            <person name="Wall K."/>
            <person name="Wessler S."/>
            <person name="Yang G."/>
            <person name="Yin T."/>
            <person name="Douglas C."/>
            <person name="Marra M."/>
            <person name="Sandberg G."/>
            <person name="Van de Peer Y."/>
            <person name="Rokhsar D."/>
        </authorList>
    </citation>
    <scope>NUCLEOTIDE SEQUENCE [LARGE SCALE GENOMIC DNA]</scope>
    <source>
        <strain evidence="6">cv. Nisqually</strain>
    </source>
</reference>
<feature type="domain" description="Bulb-type lectin" evidence="4">
    <location>
        <begin position="16"/>
        <end position="108"/>
    </location>
</feature>
<evidence type="ECO:0000256" key="1">
    <source>
        <dbReference type="ARBA" id="ARBA00022729"/>
    </source>
</evidence>
<dbReference type="HOGENOM" id="CLU_2088970_0_0_1"/>
<evidence type="ECO:0000313" key="6">
    <source>
        <dbReference type="Proteomes" id="UP000006729"/>
    </source>
</evidence>
<evidence type="ECO:0000256" key="2">
    <source>
        <dbReference type="ARBA" id="ARBA00023157"/>
    </source>
</evidence>
<sequence length="117" mass="13204">MLSFNESPEEETSLWDNPINDTSGVLSINGEDNLVLYGKKNQIHQSSLVHKCFGLISQQLYGSTFKFRKPCSDSIQQASVTWKSIDHPTNTMLLFATLGRLDRKTGQQVFNILEVPE</sequence>
<dbReference type="SUPFAM" id="SSF51110">
    <property type="entry name" value="alpha-D-mannose-specific plant lectins"/>
    <property type="match status" value="1"/>
</dbReference>